<feature type="region of interest" description="Disordered" evidence="6">
    <location>
        <begin position="391"/>
        <end position="454"/>
    </location>
</feature>
<feature type="region of interest" description="Disordered" evidence="6">
    <location>
        <begin position="128"/>
        <end position="171"/>
    </location>
</feature>
<feature type="domain" description="Arf-GAP" evidence="7">
    <location>
        <begin position="14"/>
        <end position="135"/>
    </location>
</feature>
<protein>
    <recommendedName>
        <fullName evidence="7">Arf-GAP domain-containing protein</fullName>
    </recommendedName>
</protein>
<organism evidence="8">
    <name type="scientific">Rhizochromulina marina</name>
    <dbReference type="NCBI Taxonomy" id="1034831"/>
    <lineage>
        <taxon>Eukaryota</taxon>
        <taxon>Sar</taxon>
        <taxon>Stramenopiles</taxon>
        <taxon>Ochrophyta</taxon>
        <taxon>Dictyochophyceae</taxon>
        <taxon>Rhizochromulinales</taxon>
        <taxon>Rhizochromulina</taxon>
    </lineage>
</organism>
<dbReference type="SMART" id="SM00105">
    <property type="entry name" value="ArfGap"/>
    <property type="match status" value="1"/>
</dbReference>
<evidence type="ECO:0000313" key="8">
    <source>
        <dbReference type="EMBL" id="CAD9707663.1"/>
    </source>
</evidence>
<evidence type="ECO:0000256" key="1">
    <source>
        <dbReference type="ARBA" id="ARBA00022468"/>
    </source>
</evidence>
<evidence type="ECO:0000259" key="7">
    <source>
        <dbReference type="PROSITE" id="PS50115"/>
    </source>
</evidence>
<dbReference type="GO" id="GO:0005737">
    <property type="term" value="C:cytoplasm"/>
    <property type="evidence" value="ECO:0007669"/>
    <property type="project" value="TreeGrafter"/>
</dbReference>
<accession>A0A7S2SRH8</accession>
<dbReference type="CDD" id="cd08204">
    <property type="entry name" value="ArfGap"/>
    <property type="match status" value="1"/>
</dbReference>
<dbReference type="Pfam" id="PF01412">
    <property type="entry name" value="ArfGap"/>
    <property type="match status" value="1"/>
</dbReference>
<evidence type="ECO:0000256" key="2">
    <source>
        <dbReference type="ARBA" id="ARBA00022723"/>
    </source>
</evidence>
<keyword evidence="4" id="KW-0862">Zinc</keyword>
<dbReference type="Gene3D" id="1.10.220.150">
    <property type="entry name" value="Arf GTPase activating protein"/>
    <property type="match status" value="1"/>
</dbReference>
<dbReference type="AlphaFoldDB" id="A0A7S2SRH8"/>
<dbReference type="InterPro" id="IPR051718">
    <property type="entry name" value="ARF_GTPase-activating"/>
</dbReference>
<dbReference type="GO" id="GO:0005096">
    <property type="term" value="F:GTPase activator activity"/>
    <property type="evidence" value="ECO:0007669"/>
    <property type="project" value="UniProtKB-KW"/>
</dbReference>
<dbReference type="GO" id="GO:0008270">
    <property type="term" value="F:zinc ion binding"/>
    <property type="evidence" value="ECO:0007669"/>
    <property type="project" value="UniProtKB-KW"/>
</dbReference>
<gene>
    <name evidence="8" type="ORF">RMAR1173_LOCUS18654</name>
</gene>
<evidence type="ECO:0000256" key="6">
    <source>
        <dbReference type="SAM" id="MobiDB-lite"/>
    </source>
</evidence>
<dbReference type="PROSITE" id="PS50115">
    <property type="entry name" value="ARFGAP"/>
    <property type="match status" value="1"/>
</dbReference>
<keyword evidence="1" id="KW-0343">GTPase activation</keyword>
<feature type="compositionally biased region" description="Low complexity" evidence="6">
    <location>
        <begin position="237"/>
        <end position="254"/>
    </location>
</feature>
<dbReference type="EMBL" id="HBHJ01028195">
    <property type="protein sequence ID" value="CAD9707663.1"/>
    <property type="molecule type" value="Transcribed_RNA"/>
</dbReference>
<proteinExistence type="predicted"/>
<dbReference type="PRINTS" id="PR00405">
    <property type="entry name" value="REVINTRACTNG"/>
</dbReference>
<name>A0A7S2SRH8_9STRA</name>
<feature type="region of interest" description="Disordered" evidence="6">
    <location>
        <begin position="218"/>
        <end position="293"/>
    </location>
</feature>
<dbReference type="PANTHER" id="PTHR45705">
    <property type="entry name" value="FI20236P1"/>
    <property type="match status" value="1"/>
</dbReference>
<dbReference type="InterPro" id="IPR038508">
    <property type="entry name" value="ArfGAP_dom_sf"/>
</dbReference>
<dbReference type="InterPro" id="IPR001164">
    <property type="entry name" value="ArfGAP_dom"/>
</dbReference>
<dbReference type="PANTHER" id="PTHR45705:SF1">
    <property type="entry name" value="FI20236P1"/>
    <property type="match status" value="1"/>
</dbReference>
<keyword evidence="2" id="KW-0479">Metal-binding</keyword>
<evidence type="ECO:0000256" key="4">
    <source>
        <dbReference type="ARBA" id="ARBA00022833"/>
    </source>
</evidence>
<dbReference type="SUPFAM" id="SSF57863">
    <property type="entry name" value="ArfGap/RecO-like zinc finger"/>
    <property type="match status" value="1"/>
</dbReference>
<feature type="compositionally biased region" description="Polar residues" evidence="6">
    <location>
        <begin position="141"/>
        <end position="154"/>
    </location>
</feature>
<dbReference type="FunFam" id="1.10.220.150:FF:000009">
    <property type="entry name" value="stromal membrane-associated protein 1 isoform X1"/>
    <property type="match status" value="1"/>
</dbReference>
<sequence length="454" mass="49294">MSRRVNRNSPEGLKKRLDDLLKKPENQVCADCFSKQPRWASSKLGVFMCIDCSGIHRNLGVHISFVRSVNLDSWTPEQVEMMETWGNARAKAYYEAEVPENYSRPKEGAAVREVQRWIRDKYEFKRFLPSDGHVPPPTAQKPRTTARPQAQASPSRAAVPKTTPPVSTAPLRAVGQTKAVPAQAAKPAAPAVQDLLDFTEPVPAPNLTVSMGPGAPQVAAPFPGGATPQHLQAAAAPATQSSFSSLPSQQPPAQHVTVGHALSPASTDPWGAPPALAFQPAPQPAVDSQQRHQEVTSNIMSMFSNPTQAQMPPMQTLAPSQAAATWQSSPMAQQQMLPSMVQQQRQQQPGAFPIHPSVHQGMMGVPTPALWGGGAGAAGIPGAAPPYGFPGMPQHHMPQTMMPQPQLQQSMMPPQHMPQTMMPPQLQQQQQHLQQQQQQHLQQQQQPSLFPGHF</sequence>
<evidence type="ECO:0000256" key="5">
    <source>
        <dbReference type="PROSITE-ProRule" id="PRU00288"/>
    </source>
</evidence>
<keyword evidence="3 5" id="KW-0863">Zinc-finger</keyword>
<evidence type="ECO:0000256" key="3">
    <source>
        <dbReference type="ARBA" id="ARBA00022771"/>
    </source>
</evidence>
<dbReference type="InterPro" id="IPR037278">
    <property type="entry name" value="ARFGAP/RecO"/>
</dbReference>
<reference evidence="8" key="1">
    <citation type="submission" date="2021-01" db="EMBL/GenBank/DDBJ databases">
        <authorList>
            <person name="Corre E."/>
            <person name="Pelletier E."/>
            <person name="Niang G."/>
            <person name="Scheremetjew M."/>
            <person name="Finn R."/>
            <person name="Kale V."/>
            <person name="Holt S."/>
            <person name="Cochrane G."/>
            <person name="Meng A."/>
            <person name="Brown T."/>
            <person name="Cohen L."/>
        </authorList>
    </citation>
    <scope>NUCLEOTIDE SEQUENCE</scope>
    <source>
        <strain evidence="8">CCMP1243</strain>
    </source>
</reference>